<dbReference type="GO" id="GO:0003700">
    <property type="term" value="F:DNA-binding transcription factor activity"/>
    <property type="evidence" value="ECO:0007669"/>
    <property type="project" value="TreeGrafter"/>
</dbReference>
<organism evidence="4 5">
    <name type="scientific">Mycolicibacterium celeriflavum</name>
    <name type="common">Mycobacterium celeriflavum</name>
    <dbReference type="NCBI Taxonomy" id="1249101"/>
    <lineage>
        <taxon>Bacteria</taxon>
        <taxon>Bacillati</taxon>
        <taxon>Actinomycetota</taxon>
        <taxon>Actinomycetes</taxon>
        <taxon>Mycobacteriales</taxon>
        <taxon>Mycobacteriaceae</taxon>
        <taxon>Mycolicibacterium</taxon>
    </lineage>
</organism>
<evidence type="ECO:0000256" key="2">
    <source>
        <dbReference type="PROSITE-ProRule" id="PRU00335"/>
    </source>
</evidence>
<dbReference type="SUPFAM" id="SSF46689">
    <property type="entry name" value="Homeodomain-like"/>
    <property type="match status" value="1"/>
</dbReference>
<accession>A0A7I7RE88</accession>
<sequence>MGSDSAVTRKAILRAARAVINERGYEAATFQAIALSAGISRPTMHYYFTTKQEIYDSLHREAYSVVSAAIEAAKLEGTLTKQLTAFTAAARALDCPHGSMMQFLITSRLEQHRHPGLRSSCAPVADAVTGFFTWMVGDAMGRGELGEDVDGPAVANMLSATFWGVTLFGGYLDGSGGISAIGRQLNSLFCRGLLQQSPVPVPVSANRLAV</sequence>
<feature type="domain" description="HTH tetR-type" evidence="3">
    <location>
        <begin position="6"/>
        <end position="66"/>
    </location>
</feature>
<dbReference type="KEGG" id="mcee:MCEL_10680"/>
<proteinExistence type="predicted"/>
<dbReference type="Gene3D" id="1.10.357.10">
    <property type="entry name" value="Tetracycline Repressor, domain 2"/>
    <property type="match status" value="1"/>
</dbReference>
<keyword evidence="5" id="KW-1185">Reference proteome</keyword>
<dbReference type="GO" id="GO:0000976">
    <property type="term" value="F:transcription cis-regulatory region binding"/>
    <property type="evidence" value="ECO:0007669"/>
    <property type="project" value="TreeGrafter"/>
</dbReference>
<dbReference type="InterPro" id="IPR009057">
    <property type="entry name" value="Homeodomain-like_sf"/>
</dbReference>
<dbReference type="PANTHER" id="PTHR30055">
    <property type="entry name" value="HTH-TYPE TRANSCRIPTIONAL REGULATOR RUTR"/>
    <property type="match status" value="1"/>
</dbReference>
<dbReference type="InterPro" id="IPR001647">
    <property type="entry name" value="HTH_TetR"/>
</dbReference>
<dbReference type="InterPro" id="IPR050109">
    <property type="entry name" value="HTH-type_TetR-like_transc_reg"/>
</dbReference>
<dbReference type="AlphaFoldDB" id="A0A7I7RE88"/>
<dbReference type="SUPFAM" id="SSF48498">
    <property type="entry name" value="Tetracyclin repressor-like, C-terminal domain"/>
    <property type="match status" value="1"/>
</dbReference>
<reference evidence="4 5" key="1">
    <citation type="journal article" date="2019" name="Emerg. Microbes Infect.">
        <title>Comprehensive subspecies identification of 175 nontuberculous mycobacteria species based on 7547 genomic profiles.</title>
        <authorList>
            <person name="Matsumoto Y."/>
            <person name="Kinjo T."/>
            <person name="Motooka D."/>
            <person name="Nabeya D."/>
            <person name="Jung N."/>
            <person name="Uechi K."/>
            <person name="Horii T."/>
            <person name="Iida T."/>
            <person name="Fujita J."/>
            <person name="Nakamura S."/>
        </authorList>
    </citation>
    <scope>NUCLEOTIDE SEQUENCE [LARGE SCALE GENOMIC DNA]</scope>
    <source>
        <strain evidence="4 5">JCM 18439</strain>
    </source>
</reference>
<dbReference type="InterPro" id="IPR036271">
    <property type="entry name" value="Tet_transcr_reg_TetR-rel_C_sf"/>
</dbReference>
<dbReference type="PRINTS" id="PR00455">
    <property type="entry name" value="HTHTETR"/>
</dbReference>
<dbReference type="EMBL" id="AP022591">
    <property type="protein sequence ID" value="BBY42773.1"/>
    <property type="molecule type" value="Genomic_DNA"/>
</dbReference>
<dbReference type="PROSITE" id="PS50977">
    <property type="entry name" value="HTH_TETR_2"/>
    <property type="match status" value="1"/>
</dbReference>
<dbReference type="Proteomes" id="UP000466431">
    <property type="component" value="Chromosome"/>
</dbReference>
<gene>
    <name evidence="4" type="ORF">MCEL_10680</name>
</gene>
<dbReference type="Pfam" id="PF00440">
    <property type="entry name" value="TetR_N"/>
    <property type="match status" value="1"/>
</dbReference>
<keyword evidence="1 2" id="KW-0238">DNA-binding</keyword>
<evidence type="ECO:0000256" key="1">
    <source>
        <dbReference type="ARBA" id="ARBA00023125"/>
    </source>
</evidence>
<protein>
    <submittedName>
        <fullName evidence="4">TetR family transcriptional regulator</fullName>
    </submittedName>
</protein>
<name>A0A7I7RE88_MYCCF</name>
<evidence type="ECO:0000313" key="4">
    <source>
        <dbReference type="EMBL" id="BBY42773.1"/>
    </source>
</evidence>
<feature type="DNA-binding region" description="H-T-H motif" evidence="2">
    <location>
        <begin position="29"/>
        <end position="48"/>
    </location>
</feature>
<evidence type="ECO:0000313" key="5">
    <source>
        <dbReference type="Proteomes" id="UP000466431"/>
    </source>
</evidence>
<evidence type="ECO:0000259" key="3">
    <source>
        <dbReference type="PROSITE" id="PS50977"/>
    </source>
</evidence>
<dbReference type="PANTHER" id="PTHR30055:SF226">
    <property type="entry name" value="HTH-TYPE TRANSCRIPTIONAL REGULATOR PKSA"/>
    <property type="match status" value="1"/>
</dbReference>